<keyword evidence="8" id="KW-1185">Reference proteome</keyword>
<feature type="binding site" evidence="4">
    <location>
        <position position="495"/>
    </location>
    <ligand>
        <name>S-adenosyl-L-methionine</name>
        <dbReference type="ChEBI" id="CHEBI:59789"/>
    </ligand>
</feature>
<proteinExistence type="inferred from homology"/>
<dbReference type="InterPro" id="IPR012677">
    <property type="entry name" value="Nucleotide-bd_a/b_plait_sf"/>
</dbReference>
<keyword evidence="3 4" id="KW-0949">S-adenosyl-L-methionine</keyword>
<comment type="similarity">
    <text evidence="4">Belongs to the class I-like SAM-binding methyltransferase superfamily. RNA M5U methyltransferase family.</text>
</comment>
<feature type="active site" description="Nucleophile" evidence="4">
    <location>
        <position position="523"/>
    </location>
</feature>
<dbReference type="Proteomes" id="UP000605846">
    <property type="component" value="Unassembled WGS sequence"/>
</dbReference>
<dbReference type="InterPro" id="IPR045850">
    <property type="entry name" value="TRM2_met"/>
</dbReference>
<comment type="caution">
    <text evidence="7">The sequence shown here is derived from an EMBL/GenBank/DDBJ whole genome shotgun (WGS) entry which is preliminary data.</text>
</comment>
<dbReference type="CDD" id="cd02440">
    <property type="entry name" value="AdoMet_MTases"/>
    <property type="match status" value="1"/>
</dbReference>
<dbReference type="GO" id="GO:0003723">
    <property type="term" value="F:RNA binding"/>
    <property type="evidence" value="ECO:0007669"/>
    <property type="project" value="InterPro"/>
</dbReference>
<accession>A0A8H7BL95</accession>
<evidence type="ECO:0000256" key="5">
    <source>
        <dbReference type="SAM" id="MobiDB-lite"/>
    </source>
</evidence>
<keyword evidence="1 4" id="KW-0489">Methyltransferase</keyword>
<dbReference type="Pfam" id="PF05958">
    <property type="entry name" value="tRNA_U5-meth_tr"/>
    <property type="match status" value="1"/>
</dbReference>
<dbReference type="PROSITE" id="PS51687">
    <property type="entry name" value="SAM_MT_RNA_M5U"/>
    <property type="match status" value="1"/>
</dbReference>
<dbReference type="Gene3D" id="3.40.50.150">
    <property type="entry name" value="Vaccinia Virus protein VP39"/>
    <property type="match status" value="1"/>
</dbReference>
<feature type="region of interest" description="Disordered" evidence="5">
    <location>
        <begin position="116"/>
        <end position="145"/>
    </location>
</feature>
<evidence type="ECO:0000259" key="6">
    <source>
        <dbReference type="SMART" id="SM00360"/>
    </source>
</evidence>
<reference evidence="7" key="1">
    <citation type="submission" date="2020-01" db="EMBL/GenBank/DDBJ databases">
        <title>Genome Sequencing of Three Apophysomyces-Like Fungal Strains Confirms a Novel Fungal Genus in the Mucoromycota with divergent Burkholderia-like Endosymbiotic Bacteria.</title>
        <authorList>
            <person name="Stajich J.E."/>
            <person name="Macias A.M."/>
            <person name="Carter-House D."/>
            <person name="Lovett B."/>
            <person name="Kasson L.R."/>
            <person name="Berry K."/>
            <person name="Grigoriev I."/>
            <person name="Chang Y."/>
            <person name="Spatafora J."/>
            <person name="Kasson M.T."/>
        </authorList>
    </citation>
    <scope>NUCLEOTIDE SEQUENCE</scope>
    <source>
        <strain evidence="7">NRRL A-21654</strain>
    </source>
</reference>
<dbReference type="GO" id="GO:0008173">
    <property type="term" value="F:RNA methyltransferase activity"/>
    <property type="evidence" value="ECO:0007669"/>
    <property type="project" value="InterPro"/>
</dbReference>
<dbReference type="SUPFAM" id="SSF54928">
    <property type="entry name" value="RNA-binding domain, RBD"/>
    <property type="match status" value="1"/>
</dbReference>
<feature type="binding site" evidence="4">
    <location>
        <position position="447"/>
    </location>
    <ligand>
        <name>S-adenosyl-L-methionine</name>
        <dbReference type="ChEBI" id="CHEBI:59789"/>
    </ligand>
</feature>
<protein>
    <submittedName>
        <fullName evidence="7">tRNA methyltransferase 2</fullName>
    </submittedName>
</protein>
<gene>
    <name evidence="7" type="primary">TRMT2A_1</name>
    <name evidence="7" type="ORF">EC973_000782</name>
</gene>
<dbReference type="PANTHER" id="PTHR45904:SF2">
    <property type="entry name" value="TRNA (URACIL-5-)-METHYLTRANSFERASE HOMOLOG A"/>
    <property type="match status" value="1"/>
</dbReference>
<name>A0A8H7BL95_9FUNG</name>
<dbReference type="OrthoDB" id="10250660at2759"/>
<feature type="domain" description="RRM" evidence="6">
    <location>
        <begin position="44"/>
        <end position="109"/>
    </location>
</feature>
<dbReference type="SUPFAM" id="SSF53335">
    <property type="entry name" value="S-adenosyl-L-methionine-dependent methyltransferases"/>
    <property type="match status" value="1"/>
</dbReference>
<dbReference type="GO" id="GO:0006396">
    <property type="term" value="P:RNA processing"/>
    <property type="evidence" value="ECO:0007669"/>
    <property type="project" value="InterPro"/>
</dbReference>
<evidence type="ECO:0000313" key="7">
    <source>
        <dbReference type="EMBL" id="KAF7724754.1"/>
    </source>
</evidence>
<dbReference type="InterPro" id="IPR010280">
    <property type="entry name" value="U5_MeTrfase_fam"/>
</dbReference>
<dbReference type="InterPro" id="IPR029063">
    <property type="entry name" value="SAM-dependent_MTases_sf"/>
</dbReference>
<evidence type="ECO:0000313" key="8">
    <source>
        <dbReference type="Proteomes" id="UP000605846"/>
    </source>
</evidence>
<dbReference type="EMBL" id="JABAYA010000112">
    <property type="protein sequence ID" value="KAF7724754.1"/>
    <property type="molecule type" value="Genomic_DNA"/>
</dbReference>
<evidence type="ECO:0000256" key="3">
    <source>
        <dbReference type="ARBA" id="ARBA00022691"/>
    </source>
</evidence>
<feature type="compositionally biased region" description="Basic and acidic residues" evidence="5">
    <location>
        <begin position="116"/>
        <end position="133"/>
    </location>
</feature>
<evidence type="ECO:0000256" key="2">
    <source>
        <dbReference type="ARBA" id="ARBA00022679"/>
    </source>
</evidence>
<sequence length="586" mass="66554">MLKYAYSLVSSVFSRKRSFEDEEQEEQSQQQKKVKMEEDQVIHRVKVNNLPGREVAVVKKLFQSMGLSRFKKAPKWDYAYITCDTEEEAQEVIKKLDGYEFKKRVLKAEYVSVTRQEHSERFQRNDKKAKGEQAEEEEDTRPPAERLADQVTPFHKMPYEEQLKKKGRNGAKQLMNLKKQISQLRDLSEIGKKQSAWAHEKQSMPCPYEDIIASPNVNGYRTKCEFTIGHNLEGEATVGFLLGLYRHGVTAVLSPNDCLHVPDVAKKIAKAMENYVRASSLAVYDRTTKVGVWRTMMTRTQRTGEVMVLIQMKTADMSEEEVEEEKKKLISYWTGLKDKPEEEKVDVTTLLLQIWDGDSNGITPKGKTEVLVGDGYVHEEILGCKFRISSSAFFQINTPATELLYAKCAEWCNIDQSKKTTLLDLCCGTGTIGITMAKSVDQVIGVEMVPEAIVDAKINAELNNIKNVTYYASKVEDCLGVVTGAENEDVVAVLDPPRNGVHASVIRAVRESPHINRIIYISCDAKQALPNFVSLCRPQSNRFRGLPFKPSRAVSLDLFPHTDHSELMIEFVRMDEPESESEEKEE</sequence>
<evidence type="ECO:0000256" key="4">
    <source>
        <dbReference type="PROSITE-ProRule" id="PRU01024"/>
    </source>
</evidence>
<dbReference type="Gene3D" id="2.40.50.1070">
    <property type="match status" value="1"/>
</dbReference>
<comment type="caution">
    <text evidence="4">Lacks conserved residue(s) required for the propagation of feature annotation.</text>
</comment>
<evidence type="ECO:0000256" key="1">
    <source>
        <dbReference type="ARBA" id="ARBA00022603"/>
    </source>
</evidence>
<dbReference type="Gene3D" id="3.30.70.330">
    <property type="match status" value="1"/>
</dbReference>
<dbReference type="InterPro" id="IPR035979">
    <property type="entry name" value="RBD_domain_sf"/>
</dbReference>
<dbReference type="PANTHER" id="PTHR45904">
    <property type="entry name" value="TRNA (URACIL-5-)-METHYLTRANSFERASE"/>
    <property type="match status" value="1"/>
</dbReference>
<dbReference type="GO" id="GO:0032259">
    <property type="term" value="P:methylation"/>
    <property type="evidence" value="ECO:0007669"/>
    <property type="project" value="UniProtKB-KW"/>
</dbReference>
<dbReference type="InterPro" id="IPR000504">
    <property type="entry name" value="RRM_dom"/>
</dbReference>
<feature type="binding site" evidence="4">
    <location>
        <position position="395"/>
    </location>
    <ligand>
        <name>S-adenosyl-L-methionine</name>
        <dbReference type="ChEBI" id="CHEBI:59789"/>
    </ligand>
</feature>
<dbReference type="AlphaFoldDB" id="A0A8H7BL95"/>
<keyword evidence="2 4" id="KW-0808">Transferase</keyword>
<dbReference type="SMART" id="SM00360">
    <property type="entry name" value="RRM"/>
    <property type="match status" value="1"/>
</dbReference>
<organism evidence="7 8">
    <name type="scientific">Apophysomyces ossiformis</name>
    <dbReference type="NCBI Taxonomy" id="679940"/>
    <lineage>
        <taxon>Eukaryota</taxon>
        <taxon>Fungi</taxon>
        <taxon>Fungi incertae sedis</taxon>
        <taxon>Mucoromycota</taxon>
        <taxon>Mucoromycotina</taxon>
        <taxon>Mucoromycetes</taxon>
        <taxon>Mucorales</taxon>
        <taxon>Mucorineae</taxon>
        <taxon>Mucoraceae</taxon>
        <taxon>Apophysomyces</taxon>
    </lineage>
</organism>